<accession>E1QSD4</accession>
<dbReference type="KEGG" id="vdi:Vdis_0114"/>
<reference evidence="3" key="2">
    <citation type="journal article" date="2010" name="Stand. Genomic Sci.">
        <title>Complete genome sequence of Vulcanisaeta distributa type strain (IC-017T).</title>
        <authorList>
            <person name="Mavromatis K."/>
            <person name="Sikorski J."/>
            <person name="Pabst E."/>
            <person name="Teshima H."/>
            <person name="Lapidus A."/>
            <person name="Lucas S."/>
            <person name="Nolan M."/>
            <person name="Glavina Del Rio T."/>
            <person name="Cheng J."/>
            <person name="Bruce D."/>
            <person name="Goodwin L."/>
            <person name="Pitluck S."/>
            <person name="Liolios K."/>
            <person name="Ivanova N."/>
            <person name="Mikhailova N."/>
            <person name="Pati A."/>
            <person name="Chen A."/>
            <person name="Palaniappan K."/>
            <person name="Land M."/>
            <person name="Hauser L."/>
            <person name="Chang Y."/>
            <person name="Jeffries C."/>
            <person name="Rohde M."/>
            <person name="Spring S."/>
            <person name="Goker M."/>
            <person name="Wirth R."/>
            <person name="Woyke T."/>
            <person name="Bristow J."/>
            <person name="Eisen J."/>
            <person name="Markowitz V."/>
            <person name="Hugenholtz P."/>
            <person name="Klenk H."/>
            <person name="Kyrpides N."/>
        </authorList>
    </citation>
    <scope>NUCLEOTIDE SEQUENCE [LARGE SCALE GENOMIC DNA]</scope>
    <source>
        <strain evidence="3">DSM 14429 / JCM 11212 / NBRC 100878 / IC-017</strain>
    </source>
</reference>
<dbReference type="EMBL" id="CP002100">
    <property type="protein sequence ID" value="ADN49527.1"/>
    <property type="molecule type" value="Genomic_DNA"/>
</dbReference>
<dbReference type="GeneID" id="9751030"/>
<protein>
    <submittedName>
        <fullName evidence="2">Uncharacterized protein</fullName>
    </submittedName>
</protein>
<reference evidence="2 3" key="1">
    <citation type="journal article" date="2010" name="Stand. Genomic Sci.">
        <title>Complete genome sequence of Vulcanisaeta distributa type strain (IC-017).</title>
        <authorList>
            <person name="Mavromatis K."/>
            <person name="Sikorski J."/>
            <person name="Pabst E."/>
            <person name="Teshima H."/>
            <person name="Lapidus A."/>
            <person name="Lucas S."/>
            <person name="Nolan M."/>
            <person name="Glavina Del Rio T."/>
            <person name="Cheng J.F."/>
            <person name="Bruce D."/>
            <person name="Goodwin L."/>
            <person name="Pitluck S."/>
            <person name="Liolios K."/>
            <person name="Ivanova N."/>
            <person name="Mikhailova N."/>
            <person name="Pati A."/>
            <person name="Chen A."/>
            <person name="Palaniappan K."/>
            <person name="Land M."/>
            <person name="Hauser L."/>
            <person name="Chang Y.J."/>
            <person name="Jeffries C.D."/>
            <person name="Rohde M."/>
            <person name="Spring S."/>
            <person name="Goker M."/>
            <person name="Wirth R."/>
            <person name="Woyke T."/>
            <person name="Bristow J."/>
            <person name="Eisen J.A."/>
            <person name="Markowitz V."/>
            <person name="Hugenholtz P."/>
            <person name="Klenk H.P."/>
            <person name="Kyrpides N.C."/>
        </authorList>
    </citation>
    <scope>NUCLEOTIDE SEQUENCE [LARGE SCALE GENOMIC DNA]</scope>
    <source>
        <strain evidence="3">DSM 14429 / JCM 11212 / NBRC 100878 / IC-017</strain>
    </source>
</reference>
<gene>
    <name evidence="2" type="ordered locus">Vdis_0114</name>
</gene>
<dbReference type="HOGENOM" id="CLU_2406521_0_0_2"/>
<sequence>MVGFSSSFSEGSFLDGLLDVIGRLVGFESRTGYLTRLIHARHSDEGFLRYAIIDALTSMGVGEYEVERQYGNKGGRRDHGSRCKAVKNTTAS</sequence>
<evidence type="ECO:0000256" key="1">
    <source>
        <dbReference type="SAM" id="MobiDB-lite"/>
    </source>
</evidence>
<keyword evidence="3" id="KW-1185">Reference proteome</keyword>
<dbReference type="Proteomes" id="UP000006681">
    <property type="component" value="Chromosome"/>
</dbReference>
<evidence type="ECO:0000313" key="3">
    <source>
        <dbReference type="Proteomes" id="UP000006681"/>
    </source>
</evidence>
<evidence type="ECO:0000313" key="2">
    <source>
        <dbReference type="EMBL" id="ADN49527.1"/>
    </source>
</evidence>
<organism evidence="2 3">
    <name type="scientific">Vulcanisaeta distributa (strain DSM 14429 / JCM 11212 / NBRC 100878 / IC-017)</name>
    <dbReference type="NCBI Taxonomy" id="572478"/>
    <lineage>
        <taxon>Archaea</taxon>
        <taxon>Thermoproteota</taxon>
        <taxon>Thermoprotei</taxon>
        <taxon>Thermoproteales</taxon>
        <taxon>Thermoproteaceae</taxon>
        <taxon>Vulcanisaeta</taxon>
    </lineage>
</organism>
<proteinExistence type="predicted"/>
<dbReference type="RefSeq" id="WP_013335252.1">
    <property type="nucleotide sequence ID" value="NC_014537.1"/>
</dbReference>
<feature type="region of interest" description="Disordered" evidence="1">
    <location>
        <begin position="71"/>
        <end position="92"/>
    </location>
</feature>
<dbReference type="AlphaFoldDB" id="E1QSD4"/>
<name>E1QSD4_VULDI</name>
<feature type="compositionally biased region" description="Basic and acidic residues" evidence="1">
    <location>
        <begin position="71"/>
        <end position="81"/>
    </location>
</feature>